<proteinExistence type="predicted"/>
<evidence type="ECO:0000313" key="2">
    <source>
        <dbReference type="EMBL" id="WEG72756.1"/>
    </source>
</evidence>
<reference evidence="2" key="1">
    <citation type="submission" date="2022-10" db="EMBL/GenBank/DDBJ databases">
        <title>Vagococcus sp. isolated from poultry meat.</title>
        <authorList>
            <person name="Johansson P."/>
            <person name="Bjorkroth J."/>
        </authorList>
    </citation>
    <scope>NUCLEOTIDE SEQUENCE</scope>
    <source>
        <strain evidence="2">STAA11</strain>
    </source>
</reference>
<dbReference type="SUPFAM" id="SSF55315">
    <property type="entry name" value="L30e-like"/>
    <property type="match status" value="1"/>
</dbReference>
<dbReference type="RefSeq" id="WP_275468558.1">
    <property type="nucleotide sequence ID" value="NZ_CP110232.1"/>
</dbReference>
<gene>
    <name evidence="2" type="ORF">OL234_07135</name>
</gene>
<feature type="domain" description="Ribosomal protein eL8/eL30/eS12/Gadd45" evidence="1">
    <location>
        <begin position="6"/>
        <end position="91"/>
    </location>
</feature>
<name>A0AAF0CTT4_9ENTE</name>
<dbReference type="InterPro" id="IPR029064">
    <property type="entry name" value="Ribosomal_eL30-like_sf"/>
</dbReference>
<dbReference type="Gene3D" id="3.30.1330.30">
    <property type="match status" value="1"/>
</dbReference>
<evidence type="ECO:0000313" key="3">
    <source>
        <dbReference type="Proteomes" id="UP001179647"/>
    </source>
</evidence>
<dbReference type="Pfam" id="PF01248">
    <property type="entry name" value="Ribosomal_L7Ae"/>
    <property type="match status" value="1"/>
</dbReference>
<dbReference type="Proteomes" id="UP001179647">
    <property type="component" value="Chromosome"/>
</dbReference>
<accession>A0AAF0CTT4</accession>
<evidence type="ECO:0000259" key="1">
    <source>
        <dbReference type="Pfam" id="PF01248"/>
    </source>
</evidence>
<dbReference type="AlphaFoldDB" id="A0AAF0CTT4"/>
<organism evidence="2 3">
    <name type="scientific">Vagococcus intermedius</name>
    <dbReference type="NCBI Taxonomy" id="2991418"/>
    <lineage>
        <taxon>Bacteria</taxon>
        <taxon>Bacillati</taxon>
        <taxon>Bacillota</taxon>
        <taxon>Bacilli</taxon>
        <taxon>Lactobacillales</taxon>
        <taxon>Enterococcaceae</taxon>
        <taxon>Vagococcus</taxon>
    </lineage>
</organism>
<dbReference type="EMBL" id="CP110232">
    <property type="protein sequence ID" value="WEG72756.1"/>
    <property type="molecule type" value="Genomic_DNA"/>
</dbReference>
<protein>
    <submittedName>
        <fullName evidence="2">YlxQ-related RNA-binding protein</fullName>
    </submittedName>
</protein>
<keyword evidence="3" id="KW-1185">Reference proteome</keyword>
<dbReference type="InterPro" id="IPR004038">
    <property type="entry name" value="Ribosomal_eL8/eL30/eS12/Gad45"/>
</dbReference>
<dbReference type="NCBIfam" id="NF005585">
    <property type="entry name" value="PRK07283.1"/>
    <property type="match status" value="1"/>
</dbReference>
<dbReference type="KEGG" id="vie:OL234_07135"/>
<sequence length="101" mass="11141">MTNSQKVLNLLGMATRAGKLVSGEELTIADIRSQKAKIVFVATDASPNTIKKIQDKSAYYNVKCVNEFTQLELSQAVGRSRMILGVCDQGFAKKFQELLTK</sequence>